<evidence type="ECO:0000313" key="6">
    <source>
        <dbReference type="EMBL" id="EFT83486.1"/>
    </source>
</evidence>
<keyword evidence="4" id="KW-0326">Glycosidase</keyword>
<reference evidence="6 7" key="1">
    <citation type="submission" date="2010-12" db="EMBL/GenBank/DDBJ databases">
        <authorList>
            <person name="Muzny D."/>
            <person name="Qin X."/>
            <person name="Buhay C."/>
            <person name="Dugan-Rocha S."/>
            <person name="Ding Y."/>
            <person name="Chen G."/>
            <person name="Hawes A."/>
            <person name="Holder M."/>
            <person name="Jhangiani S."/>
            <person name="Johnson A."/>
            <person name="Khan Z."/>
            <person name="Li Z."/>
            <person name="Liu W."/>
            <person name="Liu X."/>
            <person name="Perez L."/>
            <person name="Shen H."/>
            <person name="Wang Q."/>
            <person name="Watt J."/>
            <person name="Xi L."/>
            <person name="Xin Y."/>
            <person name="Zhou J."/>
            <person name="Deng J."/>
            <person name="Jiang H."/>
            <person name="Liu Y."/>
            <person name="Qu J."/>
            <person name="Song X.-Z."/>
            <person name="Zhang L."/>
            <person name="Villasana D."/>
            <person name="Johnson A."/>
            <person name="Liu J."/>
            <person name="Liyanage D."/>
            <person name="Lorensuhewa L."/>
            <person name="Robinson T."/>
            <person name="Song A."/>
            <person name="Song B.-B."/>
            <person name="Dinh H."/>
            <person name="Thornton R."/>
            <person name="Coyle M."/>
            <person name="Francisco L."/>
            <person name="Jackson L."/>
            <person name="Javaid M."/>
            <person name="Korchina V."/>
            <person name="Kovar C."/>
            <person name="Mata R."/>
            <person name="Mathew T."/>
            <person name="Ngo R."/>
            <person name="Nguyen L."/>
            <person name="Nguyen N."/>
            <person name="Okwuonu G."/>
            <person name="Ongeri F."/>
            <person name="Pham C."/>
            <person name="Simmons D."/>
            <person name="Wilczek-Boney K."/>
            <person name="Hale W."/>
            <person name="Jakkamsetti A."/>
            <person name="Pham P."/>
            <person name="Ruth R."/>
            <person name="San Lucas F."/>
            <person name="Warren J."/>
            <person name="Zhang J."/>
            <person name="Zhao Z."/>
            <person name="Zhou C."/>
            <person name="Zhu D."/>
            <person name="Lee S."/>
            <person name="Bess C."/>
            <person name="Blankenburg K."/>
            <person name="Forbes L."/>
            <person name="Fu Q."/>
            <person name="Gubbala S."/>
            <person name="Hirani K."/>
            <person name="Jayaseelan J.C."/>
            <person name="Lara F."/>
            <person name="Munidasa M."/>
            <person name="Palculict T."/>
            <person name="Patil S."/>
            <person name="Pu L.-L."/>
            <person name="Saada N."/>
            <person name="Tang L."/>
            <person name="Weissenberger G."/>
            <person name="Zhu Y."/>
            <person name="Hemphill L."/>
            <person name="Shang Y."/>
            <person name="Youmans B."/>
            <person name="Ayvaz T."/>
            <person name="Ross M."/>
            <person name="Santibanez J."/>
            <person name="Aqrawi P."/>
            <person name="Gross S."/>
            <person name="Joshi V."/>
            <person name="Fowler G."/>
            <person name="Nazareth L."/>
            <person name="Reid J."/>
            <person name="Worley K."/>
            <person name="Petrosino J."/>
            <person name="Highlander S."/>
            <person name="Gibbs R."/>
        </authorList>
    </citation>
    <scope>NUCLEOTIDE SEQUENCE [LARGE SCALE GENOMIC DNA]</scope>
    <source>
        <strain evidence="6 7">DSM 10105</strain>
    </source>
</reference>
<dbReference type="PATRIC" id="fig|864564.6.peg.1220"/>
<sequence>MSQPSHKAAYTRFSIRITSGDYSRIDFYGLVDKRPDTGDGGLRNSLLSTGIGPGADPRPRIVMTDSSTGERTLLEAPAENVYFHLWAQLKEGAAYQLEVRGLTVTYAYLNECADILEKGIRLIDMSPAREGAGIPGDPPSQTATHFEPPCRWMNDPNGLCRFQGRYHLFYQFNPFGWKWGPMHWGHAVSEDMIHWTHLPLAMDPQAEIYSDSSYAGGAFSGSAIPVDGQGRPCPGDRAHAIRFFLTCHLEKNGDPAHQVEYQATCLSLDGIHLSQPSLVIGHEAPGLAPDFRDPKVDMTALEPKGAGSRGRAVIVAATNLPARLGEDFRRAQGVESLDDEHMSGDGGWFAPNPWDRKGEWEADHSSVPAIVAYTAVAGADLSRAGSWHYAGPLLMDYRHGVSKTYECPDFFKLDGRWVAIGALMHYRDGGGRFQPVRWYVGDIATAADAGRCLRMRVASSGWCDGGDSYYAVQSFVDDSGRRIAIGWVADWFGIRNPATSPANGVMTYPRQLHLRQGRLISHPVEEVYEELLGPSIAFADDGNLAEKTGRSYYADLRLFTGDAAVFRGDFDLILASKGDCLLHLLGRKGRIRLATDGLPTDRLNLAIDLPAVSRVEVFMDGTVCELFLNDGEEAATVLFDDPHGSGSSGQTGLRIVHGGECFASFDVHGLRSLNKRRVAR</sequence>
<organism evidence="6 7">
    <name type="scientific">Parascardovia denticolens DSM 10105 = JCM 12538</name>
    <dbReference type="NCBI Taxonomy" id="864564"/>
    <lineage>
        <taxon>Bacteria</taxon>
        <taxon>Bacillati</taxon>
        <taxon>Actinomycetota</taxon>
        <taxon>Actinomycetes</taxon>
        <taxon>Bifidobacteriales</taxon>
        <taxon>Bifidobacteriaceae</taxon>
        <taxon>Parascardovia</taxon>
    </lineage>
</organism>
<dbReference type="GO" id="GO:0004564">
    <property type="term" value="F:beta-fructofuranosidase activity"/>
    <property type="evidence" value="ECO:0007669"/>
    <property type="project" value="UniProtKB-EC"/>
</dbReference>
<dbReference type="RefSeq" id="WP_006290251.1">
    <property type="nucleotide sequence ID" value="NZ_AP012333.1"/>
</dbReference>
<dbReference type="GO" id="GO:0005975">
    <property type="term" value="P:carbohydrate metabolic process"/>
    <property type="evidence" value="ECO:0007669"/>
    <property type="project" value="InterPro"/>
</dbReference>
<dbReference type="SUPFAM" id="SSF75005">
    <property type="entry name" value="Arabinanase/levansucrase/invertase"/>
    <property type="match status" value="1"/>
</dbReference>
<accession>E6K105</accession>
<proteinExistence type="inferred from homology"/>
<keyword evidence="3 6" id="KW-0378">Hydrolase</keyword>
<dbReference type="InterPro" id="IPR018053">
    <property type="entry name" value="Glyco_hydro_32_AS"/>
</dbReference>
<evidence type="ECO:0000256" key="1">
    <source>
        <dbReference type="ARBA" id="ARBA00009902"/>
    </source>
</evidence>
<dbReference type="InterPro" id="IPR013148">
    <property type="entry name" value="Glyco_hydro_32_N"/>
</dbReference>
<dbReference type="AlphaFoldDB" id="E6K105"/>
<feature type="domain" description="Glycosyl hydrolase family 32 N-terminal" evidence="5">
    <location>
        <begin position="386"/>
        <end position="523"/>
    </location>
</feature>
<dbReference type="KEGG" id="pdo:PSDT_1108"/>
<dbReference type="Pfam" id="PF00251">
    <property type="entry name" value="Glyco_hydro_32N"/>
    <property type="match status" value="2"/>
</dbReference>
<dbReference type="InterPro" id="IPR051214">
    <property type="entry name" value="GH32_Enzymes"/>
</dbReference>
<dbReference type="Proteomes" id="UP000004946">
    <property type="component" value="Chromosome"/>
</dbReference>
<dbReference type="Gene3D" id="2.115.10.20">
    <property type="entry name" value="Glycosyl hydrolase domain, family 43"/>
    <property type="match status" value="1"/>
</dbReference>
<dbReference type="PANTHER" id="PTHR43101">
    <property type="entry name" value="BETA-FRUCTOSIDASE"/>
    <property type="match status" value="1"/>
</dbReference>
<comment type="caution">
    <text evidence="6">The sequence shown here is derived from an EMBL/GenBank/DDBJ whole genome shotgun (WGS) entry which is preliminary data.</text>
</comment>
<evidence type="ECO:0000256" key="3">
    <source>
        <dbReference type="ARBA" id="ARBA00022801"/>
    </source>
</evidence>
<dbReference type="InterPro" id="IPR001362">
    <property type="entry name" value="Glyco_hydro_32"/>
</dbReference>
<gene>
    <name evidence="6" type="ORF">HMPREF0620_0491</name>
</gene>
<dbReference type="eggNOG" id="COG1621">
    <property type="taxonomic scope" value="Bacteria"/>
</dbReference>
<dbReference type="EMBL" id="AEON01000001">
    <property type="protein sequence ID" value="EFT83486.1"/>
    <property type="molecule type" value="Genomic_DNA"/>
</dbReference>
<dbReference type="InterPro" id="IPR023296">
    <property type="entry name" value="Glyco_hydro_beta-prop_sf"/>
</dbReference>
<protein>
    <recommendedName>
        <fullName evidence="2">beta-fructofuranosidase</fullName>
        <ecNumber evidence="2">3.2.1.26</ecNumber>
    </recommendedName>
</protein>
<comment type="similarity">
    <text evidence="1">Belongs to the glycosyl hydrolase 32 family.</text>
</comment>
<evidence type="ECO:0000256" key="4">
    <source>
        <dbReference type="ARBA" id="ARBA00023295"/>
    </source>
</evidence>
<evidence type="ECO:0000259" key="5">
    <source>
        <dbReference type="Pfam" id="PF00251"/>
    </source>
</evidence>
<evidence type="ECO:0000256" key="2">
    <source>
        <dbReference type="ARBA" id="ARBA00012758"/>
    </source>
</evidence>
<dbReference type="PANTHER" id="PTHR43101:SF1">
    <property type="entry name" value="BETA-FRUCTOSIDASE"/>
    <property type="match status" value="1"/>
</dbReference>
<evidence type="ECO:0000313" key="7">
    <source>
        <dbReference type="Proteomes" id="UP000004946"/>
    </source>
</evidence>
<dbReference type="PROSITE" id="PS00609">
    <property type="entry name" value="GLYCOSYL_HYDROL_F32"/>
    <property type="match status" value="1"/>
</dbReference>
<feature type="domain" description="Glycosyl hydrolase family 32 N-terminal" evidence="5">
    <location>
        <begin position="145"/>
        <end position="296"/>
    </location>
</feature>
<keyword evidence="7" id="KW-1185">Reference proteome</keyword>
<dbReference type="EC" id="3.2.1.26" evidence="2"/>
<dbReference type="SMART" id="SM00640">
    <property type="entry name" value="Glyco_32"/>
    <property type="match status" value="1"/>
</dbReference>
<name>E6K105_PARDN</name>
<dbReference type="HOGENOM" id="CLU_001528_7_0_11"/>